<keyword evidence="3" id="KW-1185">Reference proteome</keyword>
<dbReference type="EMBL" id="JBEDUW010000004">
    <property type="protein sequence ID" value="KAK9933668.1"/>
    <property type="molecule type" value="Genomic_DNA"/>
</dbReference>
<evidence type="ECO:0000313" key="2">
    <source>
        <dbReference type="EMBL" id="KAK9933668.1"/>
    </source>
</evidence>
<organism evidence="2 3">
    <name type="scientific">Rubus argutus</name>
    <name type="common">Southern blackberry</name>
    <dbReference type="NCBI Taxonomy" id="59490"/>
    <lineage>
        <taxon>Eukaryota</taxon>
        <taxon>Viridiplantae</taxon>
        <taxon>Streptophyta</taxon>
        <taxon>Embryophyta</taxon>
        <taxon>Tracheophyta</taxon>
        <taxon>Spermatophyta</taxon>
        <taxon>Magnoliopsida</taxon>
        <taxon>eudicotyledons</taxon>
        <taxon>Gunneridae</taxon>
        <taxon>Pentapetalae</taxon>
        <taxon>rosids</taxon>
        <taxon>fabids</taxon>
        <taxon>Rosales</taxon>
        <taxon>Rosaceae</taxon>
        <taxon>Rosoideae</taxon>
        <taxon>Rosoideae incertae sedis</taxon>
        <taxon>Rubus</taxon>
    </lineage>
</organism>
<comment type="caution">
    <text evidence="2">The sequence shown here is derived from an EMBL/GenBank/DDBJ whole genome shotgun (WGS) entry which is preliminary data.</text>
</comment>
<accession>A0AAW1X9K0</accession>
<reference evidence="2 3" key="1">
    <citation type="journal article" date="2023" name="G3 (Bethesda)">
        <title>A chromosome-length genome assembly and annotation of blackberry (Rubus argutus, cv. 'Hillquist').</title>
        <authorList>
            <person name="Bruna T."/>
            <person name="Aryal R."/>
            <person name="Dudchenko O."/>
            <person name="Sargent D.J."/>
            <person name="Mead D."/>
            <person name="Buti M."/>
            <person name="Cavallini A."/>
            <person name="Hytonen T."/>
            <person name="Andres J."/>
            <person name="Pham M."/>
            <person name="Weisz D."/>
            <person name="Mascagni F."/>
            <person name="Usai G."/>
            <person name="Natali L."/>
            <person name="Bassil N."/>
            <person name="Fernandez G.E."/>
            <person name="Lomsadze A."/>
            <person name="Armour M."/>
            <person name="Olukolu B."/>
            <person name="Poorten T."/>
            <person name="Britton C."/>
            <person name="Davik J."/>
            <person name="Ashrafi H."/>
            <person name="Aiden E.L."/>
            <person name="Borodovsky M."/>
            <person name="Worthington M."/>
        </authorList>
    </citation>
    <scope>NUCLEOTIDE SEQUENCE [LARGE SCALE GENOMIC DNA]</scope>
    <source>
        <strain evidence="2">PI 553951</strain>
    </source>
</reference>
<feature type="compositionally biased region" description="Basic and acidic residues" evidence="1">
    <location>
        <begin position="156"/>
        <end position="175"/>
    </location>
</feature>
<proteinExistence type="predicted"/>
<dbReference type="AlphaFoldDB" id="A0AAW1X9K0"/>
<feature type="compositionally biased region" description="Polar residues" evidence="1">
    <location>
        <begin position="128"/>
        <end position="155"/>
    </location>
</feature>
<dbReference type="Proteomes" id="UP001457282">
    <property type="component" value="Unassembled WGS sequence"/>
</dbReference>
<sequence length="201" mass="21986">MAASSHNVELEAAKFLHKLIQDSTDEPAKLATKLYVILQHMKSSGKEHSMPYQVISRAMETVINQHGLDIEALKSSRIPLSGGAQQVTGVAKDSNPGLAENEVSKMDPFSSSRPPVGPISTGHDYYQGSATHRSSQSFDHESPSSLDSRSANSQSQERRDTANRDKQVNRKDGKKATTKRKRGETSGPQNHNLTPLKVLIL</sequence>
<name>A0AAW1X9K0_RUBAR</name>
<evidence type="ECO:0000313" key="3">
    <source>
        <dbReference type="Proteomes" id="UP001457282"/>
    </source>
</evidence>
<evidence type="ECO:0000256" key="1">
    <source>
        <dbReference type="SAM" id="MobiDB-lite"/>
    </source>
</evidence>
<gene>
    <name evidence="2" type="ORF">M0R45_020851</name>
</gene>
<feature type="region of interest" description="Disordered" evidence="1">
    <location>
        <begin position="83"/>
        <end position="201"/>
    </location>
</feature>
<protein>
    <submittedName>
        <fullName evidence="2">Uncharacterized protein</fullName>
    </submittedName>
</protein>